<feature type="compositionally biased region" description="Basic and acidic residues" evidence="1">
    <location>
        <begin position="172"/>
        <end position="182"/>
    </location>
</feature>
<dbReference type="Proteomes" id="UP000285060">
    <property type="component" value="Unassembled WGS sequence"/>
</dbReference>
<feature type="region of interest" description="Disordered" evidence="1">
    <location>
        <begin position="187"/>
        <end position="206"/>
    </location>
</feature>
<dbReference type="Pfam" id="PF20681">
    <property type="entry name" value="DUF6818"/>
    <property type="match status" value="1"/>
</dbReference>
<gene>
    <name evidence="3" type="ORF">DYB32_010683</name>
</gene>
<dbReference type="PANTHER" id="PTHR34409:SF1">
    <property type="entry name" value="MYB-LIKE DOMAIN-CONTAINING PROTEIN"/>
    <property type="match status" value="1"/>
</dbReference>
<organism evidence="3 4">
    <name type="scientific">Aphanomyces invadans</name>
    <dbReference type="NCBI Taxonomy" id="157072"/>
    <lineage>
        <taxon>Eukaryota</taxon>
        <taxon>Sar</taxon>
        <taxon>Stramenopiles</taxon>
        <taxon>Oomycota</taxon>
        <taxon>Saprolegniomycetes</taxon>
        <taxon>Saprolegniales</taxon>
        <taxon>Verrucalvaceae</taxon>
        <taxon>Aphanomyces</taxon>
    </lineage>
</organism>
<keyword evidence="4" id="KW-1185">Reference proteome</keyword>
<evidence type="ECO:0000313" key="4">
    <source>
        <dbReference type="Proteomes" id="UP000285060"/>
    </source>
</evidence>
<feature type="domain" description="DUF6818" evidence="2">
    <location>
        <begin position="27"/>
        <end position="99"/>
    </location>
</feature>
<name>A0A3R6VDH0_9STRA</name>
<evidence type="ECO:0000259" key="2">
    <source>
        <dbReference type="Pfam" id="PF20681"/>
    </source>
</evidence>
<accession>A0A3R6VDH0</accession>
<sequence>MKHKRSAPNWSDADVTLLLDCIQTLIPLGQNGWIKVSQVFNSNDTVSYARDWESCKRKFTFLKTTKKPTGEPGCPPHVVRAKRLQRDIDSRAAVEVLDDHGEIMMPDQISHVDPDIDRSPTEDVTLEQLGLDQDVVDSHVGVDVDDESMHGQGSEDGFAGRVKKQKLSLPEKTNRSGLSEDRLRSLGKKMAAGSMPSASPSSAASLSLVAKRRQSIDAFIDQASKQQTAGNDIMSLVLLMEERAQKRQEEREERDQLRDDERQRLREEREEREYQRQRVRDEREERNRREDAEQRLRHEQFQMTLLMKMFGDASK</sequence>
<proteinExistence type="predicted"/>
<dbReference type="EMBL" id="QUSY01003825">
    <property type="protein sequence ID" value="RHY16054.1"/>
    <property type="molecule type" value="Genomic_DNA"/>
</dbReference>
<evidence type="ECO:0000313" key="3">
    <source>
        <dbReference type="EMBL" id="RHY16054.1"/>
    </source>
</evidence>
<evidence type="ECO:0000256" key="1">
    <source>
        <dbReference type="SAM" id="MobiDB-lite"/>
    </source>
</evidence>
<reference evidence="3 4" key="1">
    <citation type="submission" date="2018-08" db="EMBL/GenBank/DDBJ databases">
        <title>Aphanomyces genome sequencing and annotation.</title>
        <authorList>
            <person name="Minardi D."/>
            <person name="Oidtmann B."/>
            <person name="Van Der Giezen M."/>
            <person name="Studholme D.J."/>
        </authorList>
    </citation>
    <scope>NUCLEOTIDE SEQUENCE [LARGE SCALE GENOMIC DNA]</scope>
    <source>
        <strain evidence="3 4">NJM0002</strain>
    </source>
</reference>
<dbReference type="AlphaFoldDB" id="A0A3R6VDH0"/>
<dbReference type="InterPro" id="IPR049203">
    <property type="entry name" value="DUF6818"/>
</dbReference>
<feature type="compositionally biased region" description="Low complexity" evidence="1">
    <location>
        <begin position="190"/>
        <end position="206"/>
    </location>
</feature>
<protein>
    <recommendedName>
        <fullName evidence="2">DUF6818 domain-containing protein</fullName>
    </recommendedName>
</protein>
<comment type="caution">
    <text evidence="3">The sequence shown here is derived from an EMBL/GenBank/DDBJ whole genome shotgun (WGS) entry which is preliminary data.</text>
</comment>
<feature type="region of interest" description="Disordered" evidence="1">
    <location>
        <begin position="144"/>
        <end position="182"/>
    </location>
</feature>
<feature type="region of interest" description="Disordered" evidence="1">
    <location>
        <begin position="247"/>
        <end position="298"/>
    </location>
</feature>
<dbReference type="PANTHER" id="PTHR34409">
    <property type="entry name" value="SET DOMAIN-CONTAINING PROTEIN"/>
    <property type="match status" value="1"/>
</dbReference>